<keyword evidence="2" id="KW-1185">Reference proteome</keyword>
<dbReference type="CDD" id="cd20691">
    <property type="entry name" value="CdiI_EC536-like"/>
    <property type="match status" value="1"/>
</dbReference>
<dbReference type="Proteomes" id="UP000239197">
    <property type="component" value="Plasmid unnamed1"/>
</dbReference>
<dbReference type="Pfam" id="PF18616">
    <property type="entry name" value="CdiI_3"/>
    <property type="match status" value="1"/>
</dbReference>
<dbReference type="KEGG" id="rox:BV494_22750"/>
<organism evidence="1 2">
    <name type="scientific">Rahnella sikkimica</name>
    <dbReference type="NCBI Taxonomy" id="1805933"/>
    <lineage>
        <taxon>Bacteria</taxon>
        <taxon>Pseudomonadati</taxon>
        <taxon>Pseudomonadota</taxon>
        <taxon>Gammaproteobacteria</taxon>
        <taxon>Enterobacterales</taxon>
        <taxon>Yersiniaceae</taxon>
        <taxon>Rahnella</taxon>
    </lineage>
</organism>
<reference evidence="2" key="1">
    <citation type="submission" date="2017-01" db="EMBL/GenBank/DDBJ databases">
        <title>Genome sequence of Rouxiella sp. ERMR1:05.</title>
        <authorList>
            <person name="Kumar R."/>
            <person name="Singh D."/>
            <person name="Kumar S."/>
        </authorList>
    </citation>
    <scope>NUCLEOTIDE SEQUENCE [LARGE SCALE GENOMIC DNA]</scope>
    <source>
        <strain evidence="2">ERMR1:05</strain>
        <plasmid evidence="2">unnamed1</plasmid>
    </source>
</reference>
<proteinExistence type="predicted"/>
<evidence type="ECO:0008006" key="3">
    <source>
        <dbReference type="Google" id="ProtNLM"/>
    </source>
</evidence>
<name>A0A2L1UXQ1_9GAMM</name>
<dbReference type="InterPro" id="IPR040547">
    <property type="entry name" value="CdiI"/>
</dbReference>
<dbReference type="EMBL" id="CP019063">
    <property type="protein sequence ID" value="AVF37736.1"/>
    <property type="molecule type" value="Genomic_DNA"/>
</dbReference>
<evidence type="ECO:0000313" key="2">
    <source>
        <dbReference type="Proteomes" id="UP000239197"/>
    </source>
</evidence>
<geneLocation type="plasmid" evidence="1 2">
    <name>unnamed1</name>
</geneLocation>
<evidence type="ECO:0000313" key="1">
    <source>
        <dbReference type="EMBL" id="AVF37736.1"/>
    </source>
</evidence>
<keyword evidence="1" id="KW-0614">Plasmid</keyword>
<sequence>MITFRKLIGNINILKEPSQQSPLEIWFESIIDLPIEELAVEDLCRAIRQKLCVDKLMPRVLDVLTEDPLAGEYYDGELIASLSTIKEEDLKDQLISFAQIKHLINQLDFSNINDDLRKDILKINKIGA</sequence>
<accession>A0A2L1UXQ1</accession>
<dbReference type="OrthoDB" id="6628168at2"/>
<dbReference type="AlphaFoldDB" id="A0A2L1UXQ1"/>
<dbReference type="RefSeq" id="WP_104925073.1">
    <property type="nucleotide sequence ID" value="NZ_CP019063.1"/>
</dbReference>
<gene>
    <name evidence="1" type="ORF">BV494_22750</name>
</gene>
<protein>
    <recommendedName>
        <fullName evidence="3">Immunity protein CdiI</fullName>
    </recommendedName>
</protein>